<feature type="signal peptide" evidence="7">
    <location>
        <begin position="1"/>
        <end position="18"/>
    </location>
</feature>
<evidence type="ECO:0000313" key="9">
    <source>
        <dbReference type="EMBL" id="MBB6056229.1"/>
    </source>
</evidence>
<evidence type="ECO:0000256" key="5">
    <source>
        <dbReference type="ARBA" id="ARBA00023049"/>
    </source>
</evidence>
<evidence type="ECO:0000256" key="7">
    <source>
        <dbReference type="SAM" id="SignalP"/>
    </source>
</evidence>
<dbReference type="GO" id="GO:0016020">
    <property type="term" value="C:membrane"/>
    <property type="evidence" value="ECO:0007669"/>
    <property type="project" value="TreeGrafter"/>
</dbReference>
<reference evidence="9 10" key="1">
    <citation type="submission" date="2020-08" db="EMBL/GenBank/DDBJ databases">
        <title>Genomic Encyclopedia of Type Strains, Phase IV (KMG-IV): sequencing the most valuable type-strain genomes for metagenomic binning, comparative biology and taxonomic classification.</title>
        <authorList>
            <person name="Goeker M."/>
        </authorList>
    </citation>
    <scope>NUCLEOTIDE SEQUENCE [LARGE SCALE GENOMIC DNA]</scope>
    <source>
        <strain evidence="9 10">DSM 22975</strain>
    </source>
</reference>
<evidence type="ECO:0000256" key="1">
    <source>
        <dbReference type="ARBA" id="ARBA00022670"/>
    </source>
</evidence>
<comment type="caution">
    <text evidence="9">The sequence shown here is derived from an EMBL/GenBank/DDBJ whole genome shotgun (WGS) entry which is preliminary data.</text>
</comment>
<comment type="similarity">
    <text evidence="6">Belongs to the peptidase M48 family.</text>
</comment>
<evidence type="ECO:0000256" key="6">
    <source>
        <dbReference type="RuleBase" id="RU003983"/>
    </source>
</evidence>
<dbReference type="GO" id="GO:0051603">
    <property type="term" value="P:proteolysis involved in protein catabolic process"/>
    <property type="evidence" value="ECO:0007669"/>
    <property type="project" value="TreeGrafter"/>
</dbReference>
<keyword evidence="1 6" id="KW-0645">Protease</keyword>
<name>A0A841GE75_9GAMM</name>
<dbReference type="PANTHER" id="PTHR22726">
    <property type="entry name" value="METALLOENDOPEPTIDASE OMA1"/>
    <property type="match status" value="1"/>
</dbReference>
<dbReference type="InterPro" id="IPR001915">
    <property type="entry name" value="Peptidase_M48"/>
</dbReference>
<evidence type="ECO:0000259" key="8">
    <source>
        <dbReference type="Pfam" id="PF01435"/>
    </source>
</evidence>
<keyword evidence="7" id="KW-0732">Signal</keyword>
<dbReference type="GO" id="GO:0004222">
    <property type="term" value="F:metalloendopeptidase activity"/>
    <property type="evidence" value="ECO:0007669"/>
    <property type="project" value="InterPro"/>
</dbReference>
<evidence type="ECO:0000313" key="10">
    <source>
        <dbReference type="Proteomes" id="UP000585721"/>
    </source>
</evidence>
<evidence type="ECO:0000256" key="2">
    <source>
        <dbReference type="ARBA" id="ARBA00022723"/>
    </source>
</evidence>
<accession>A0A841GE75</accession>
<dbReference type="InterPro" id="IPR051156">
    <property type="entry name" value="Mito/Outer_Membr_Metalloprot"/>
</dbReference>
<comment type="cofactor">
    <cofactor evidence="6">
        <name>Zn(2+)</name>
        <dbReference type="ChEBI" id="CHEBI:29105"/>
    </cofactor>
    <text evidence="6">Binds 1 zinc ion per subunit.</text>
</comment>
<keyword evidence="10" id="KW-1185">Reference proteome</keyword>
<dbReference type="PROSITE" id="PS51257">
    <property type="entry name" value="PROKAR_LIPOPROTEIN"/>
    <property type="match status" value="1"/>
</dbReference>
<proteinExistence type="inferred from homology"/>
<feature type="chain" id="PRO_5032871882" evidence="7">
    <location>
        <begin position="19"/>
        <end position="267"/>
    </location>
</feature>
<keyword evidence="2" id="KW-0479">Metal-binding</keyword>
<gene>
    <name evidence="9" type="ORF">HNR75_002161</name>
</gene>
<dbReference type="RefSeq" id="WP_188026955.1">
    <property type="nucleotide sequence ID" value="NZ_JACHGR010000007.1"/>
</dbReference>
<dbReference type="GO" id="GO:0046872">
    <property type="term" value="F:metal ion binding"/>
    <property type="evidence" value="ECO:0007669"/>
    <property type="project" value="UniProtKB-KW"/>
</dbReference>
<evidence type="ECO:0000256" key="4">
    <source>
        <dbReference type="ARBA" id="ARBA00022833"/>
    </source>
</evidence>
<dbReference type="AlphaFoldDB" id="A0A841GE75"/>
<sequence>MKKRWVSAVALCLLTACAVSPTGRKQLLLMGNNDISQMGLSSFQQIKQKEKVSMDPRQNQYVQCVAQAVTRVIPAQFAANNPGQWEVVVFDSDDVNAFALPGGRIGVYTGLLKVAKNQDQLAAVISHEVSHVLAQHSNERLSQSQVANIGMAAADQVLQNTTTRAPAMAALGLGVQYGVLMPYSRAHETEADVLGMQLMAMAGFNPQESVNLWYSMAANGKGNQPLEILSTHPSDQTRIKQLNAILPQVQPVYEQAKAGGVRPQCAG</sequence>
<organism evidence="9 10">
    <name type="scientific">Tolumonas osonensis</name>
    <dbReference type="NCBI Taxonomy" id="675874"/>
    <lineage>
        <taxon>Bacteria</taxon>
        <taxon>Pseudomonadati</taxon>
        <taxon>Pseudomonadota</taxon>
        <taxon>Gammaproteobacteria</taxon>
        <taxon>Aeromonadales</taxon>
        <taxon>Aeromonadaceae</taxon>
        <taxon>Tolumonas</taxon>
    </lineage>
</organism>
<dbReference type="EMBL" id="JACHGR010000007">
    <property type="protein sequence ID" value="MBB6056229.1"/>
    <property type="molecule type" value="Genomic_DNA"/>
</dbReference>
<dbReference type="PANTHER" id="PTHR22726:SF24">
    <property type="entry name" value="M48 FAMILY METALLOPEPTIDASE"/>
    <property type="match status" value="1"/>
</dbReference>
<feature type="domain" description="Peptidase M48" evidence="8">
    <location>
        <begin position="57"/>
        <end position="244"/>
    </location>
</feature>
<dbReference type="Proteomes" id="UP000585721">
    <property type="component" value="Unassembled WGS sequence"/>
</dbReference>
<keyword evidence="4 6" id="KW-0862">Zinc</keyword>
<dbReference type="CDD" id="cd07331">
    <property type="entry name" value="M48C_Oma1_like"/>
    <property type="match status" value="1"/>
</dbReference>
<evidence type="ECO:0000256" key="3">
    <source>
        <dbReference type="ARBA" id="ARBA00022801"/>
    </source>
</evidence>
<protein>
    <submittedName>
        <fullName evidence="9">Putative Zn-dependent protease</fullName>
    </submittedName>
</protein>
<keyword evidence="5 6" id="KW-0482">Metalloprotease</keyword>
<keyword evidence="3 6" id="KW-0378">Hydrolase</keyword>
<dbReference type="Pfam" id="PF01435">
    <property type="entry name" value="Peptidase_M48"/>
    <property type="match status" value="1"/>
</dbReference>
<dbReference type="Gene3D" id="3.30.2010.10">
    <property type="entry name" value="Metalloproteases ('zincins'), catalytic domain"/>
    <property type="match status" value="1"/>
</dbReference>